<accession>A0A1I1ZSM7</accession>
<evidence type="ECO:0000313" key="2">
    <source>
        <dbReference type="EMBL" id="SFE33633.1"/>
    </source>
</evidence>
<organism evidence="2 3">
    <name type="scientific">Alteribacillus iranensis</name>
    <dbReference type="NCBI Taxonomy" id="930128"/>
    <lineage>
        <taxon>Bacteria</taxon>
        <taxon>Bacillati</taxon>
        <taxon>Bacillota</taxon>
        <taxon>Bacilli</taxon>
        <taxon>Bacillales</taxon>
        <taxon>Bacillaceae</taxon>
        <taxon>Alteribacillus</taxon>
    </lineage>
</organism>
<proteinExistence type="predicted"/>
<feature type="transmembrane region" description="Helical" evidence="1">
    <location>
        <begin position="163"/>
        <end position="185"/>
    </location>
</feature>
<protein>
    <submittedName>
        <fullName evidence="2">Uncharacterized protein</fullName>
    </submittedName>
</protein>
<evidence type="ECO:0000313" key="3">
    <source>
        <dbReference type="Proteomes" id="UP000199516"/>
    </source>
</evidence>
<feature type="transmembrane region" description="Helical" evidence="1">
    <location>
        <begin position="131"/>
        <end position="157"/>
    </location>
</feature>
<dbReference type="STRING" id="930128.SAMN05192532_101370"/>
<keyword evidence="1" id="KW-0472">Membrane</keyword>
<feature type="transmembrane region" description="Helical" evidence="1">
    <location>
        <begin position="6"/>
        <end position="22"/>
    </location>
</feature>
<dbReference type="EMBL" id="FONT01000001">
    <property type="protein sequence ID" value="SFE33633.1"/>
    <property type="molecule type" value="Genomic_DNA"/>
</dbReference>
<keyword evidence="1" id="KW-1133">Transmembrane helix</keyword>
<dbReference type="Proteomes" id="UP000199516">
    <property type="component" value="Unassembled WGS sequence"/>
</dbReference>
<reference evidence="2 3" key="1">
    <citation type="submission" date="2016-10" db="EMBL/GenBank/DDBJ databases">
        <authorList>
            <person name="de Groot N.N."/>
        </authorList>
    </citation>
    <scope>NUCLEOTIDE SEQUENCE [LARGE SCALE GENOMIC DNA]</scope>
    <source>
        <strain evidence="2 3">DSM 23995</strain>
    </source>
</reference>
<dbReference type="AlphaFoldDB" id="A0A1I1ZSM7"/>
<keyword evidence="3" id="KW-1185">Reference proteome</keyword>
<gene>
    <name evidence="2" type="ORF">SAMN05192532_101370</name>
</gene>
<name>A0A1I1ZSM7_9BACI</name>
<evidence type="ECO:0000256" key="1">
    <source>
        <dbReference type="SAM" id="Phobius"/>
    </source>
</evidence>
<feature type="transmembrane region" description="Helical" evidence="1">
    <location>
        <begin position="52"/>
        <end position="72"/>
    </location>
</feature>
<dbReference type="Pfam" id="PF24124">
    <property type="entry name" value="YphA"/>
    <property type="match status" value="1"/>
</dbReference>
<keyword evidence="1" id="KW-0812">Transmembrane</keyword>
<dbReference type="InterPro" id="IPR014617">
    <property type="entry name" value="YphA_Bacsu"/>
</dbReference>
<feature type="transmembrane region" description="Helical" evidence="1">
    <location>
        <begin position="102"/>
        <end position="124"/>
    </location>
</feature>
<feature type="transmembrane region" description="Helical" evidence="1">
    <location>
        <begin position="79"/>
        <end position="96"/>
    </location>
</feature>
<sequence length="201" mass="22711">MDLSITFIICWMMWICVTFFASKQNTWRLPGAAFILLVICLLPLEWSGSQILIRPVMFLFFLAGIGVTSRLSSIIRIRTYILACSFAFLFASFRLAEWYEPVIFLFGRVPTYVVSFSLVFIIFFRSNRERLACALLSGCGGELLYQSHIFSFTSVYVAGETFFLNYVVCIAAVGLVTNIISSLIFSRKPATSFSHLHLPGS</sequence>
<feature type="transmembrane region" description="Helical" evidence="1">
    <location>
        <begin position="29"/>
        <end position="46"/>
    </location>
</feature>